<sequence>MPPHRIGALYAYGVNYARSLSFGAPPDIPLFDFLAFASADDGILPTAERQLKKITTLRSNKPARAENLVGGEERGLSLSRLSTLFKKSPRLPHMKPLKTQHAFSKLQVPAGHKLDLTRAKTRSGKVINLPKVKNGSRSEADIKKMKRLAEKDPDLRDIAPLVGTTPSYLSAKQVESMQSFVKKHPEDGIDILAVITFIGFSTFMLVMPVALIGTVFVE</sequence>
<evidence type="ECO:0000256" key="1">
    <source>
        <dbReference type="SAM" id="Phobius"/>
    </source>
</evidence>
<keyword evidence="1" id="KW-0472">Membrane</keyword>
<dbReference type="AlphaFoldDB" id="W2ZKT0"/>
<gene>
    <name evidence="2" type="ORF">F442_07029</name>
</gene>
<evidence type="ECO:0000313" key="2">
    <source>
        <dbReference type="EMBL" id="ETP46794.1"/>
    </source>
</evidence>
<dbReference type="EMBL" id="ANIY01001452">
    <property type="protein sequence ID" value="ETP46794.1"/>
    <property type="molecule type" value="Genomic_DNA"/>
</dbReference>
<reference evidence="2 3" key="1">
    <citation type="submission" date="2013-11" db="EMBL/GenBank/DDBJ databases">
        <title>The Genome Sequence of Phytophthora parasitica P10297.</title>
        <authorList>
            <consortium name="The Broad Institute Genomics Platform"/>
            <person name="Russ C."/>
            <person name="Tyler B."/>
            <person name="Panabieres F."/>
            <person name="Shan W."/>
            <person name="Tripathy S."/>
            <person name="Grunwald N."/>
            <person name="Machado M."/>
            <person name="Johnson C.S."/>
            <person name="Walker B."/>
            <person name="Young S.K."/>
            <person name="Zeng Q."/>
            <person name="Gargeya S."/>
            <person name="Fitzgerald M."/>
            <person name="Haas B."/>
            <person name="Abouelleil A."/>
            <person name="Allen A.W."/>
            <person name="Alvarado L."/>
            <person name="Arachchi H.M."/>
            <person name="Berlin A.M."/>
            <person name="Chapman S.B."/>
            <person name="Gainer-Dewar J."/>
            <person name="Goldberg J."/>
            <person name="Griggs A."/>
            <person name="Gujja S."/>
            <person name="Hansen M."/>
            <person name="Howarth C."/>
            <person name="Imamovic A."/>
            <person name="Ireland A."/>
            <person name="Larimer J."/>
            <person name="McCowan C."/>
            <person name="Murphy C."/>
            <person name="Pearson M."/>
            <person name="Poon T.W."/>
            <person name="Priest M."/>
            <person name="Roberts A."/>
            <person name="Saif S."/>
            <person name="Shea T."/>
            <person name="Sisk P."/>
            <person name="Sykes S."/>
            <person name="Wortman J."/>
            <person name="Nusbaum C."/>
            <person name="Birren B."/>
        </authorList>
    </citation>
    <scope>NUCLEOTIDE SEQUENCE [LARGE SCALE GENOMIC DNA]</scope>
    <source>
        <strain evidence="2 3">P10297</strain>
    </source>
</reference>
<keyword evidence="1" id="KW-0812">Transmembrane</keyword>
<dbReference type="OrthoDB" id="117135at2759"/>
<organism evidence="2 3">
    <name type="scientific">Phytophthora nicotianae P10297</name>
    <dbReference type="NCBI Taxonomy" id="1317064"/>
    <lineage>
        <taxon>Eukaryota</taxon>
        <taxon>Sar</taxon>
        <taxon>Stramenopiles</taxon>
        <taxon>Oomycota</taxon>
        <taxon>Peronosporomycetes</taxon>
        <taxon>Peronosporales</taxon>
        <taxon>Peronosporaceae</taxon>
        <taxon>Phytophthora</taxon>
    </lineage>
</organism>
<name>W2ZKT0_PHYNI</name>
<feature type="transmembrane region" description="Helical" evidence="1">
    <location>
        <begin position="191"/>
        <end position="217"/>
    </location>
</feature>
<keyword evidence="1" id="KW-1133">Transmembrane helix</keyword>
<accession>W2ZKT0</accession>
<proteinExistence type="predicted"/>
<protein>
    <submittedName>
        <fullName evidence="2">Uncharacterized protein</fullName>
    </submittedName>
</protein>
<dbReference type="Proteomes" id="UP000018948">
    <property type="component" value="Unassembled WGS sequence"/>
</dbReference>
<evidence type="ECO:0000313" key="3">
    <source>
        <dbReference type="Proteomes" id="UP000018948"/>
    </source>
</evidence>
<comment type="caution">
    <text evidence="2">The sequence shown here is derived from an EMBL/GenBank/DDBJ whole genome shotgun (WGS) entry which is preliminary data.</text>
</comment>